<keyword evidence="1" id="KW-0472">Membrane</keyword>
<dbReference type="RefSeq" id="WP_189171283.1">
    <property type="nucleotide sequence ID" value="NZ_BMQB01000008.1"/>
</dbReference>
<name>A0A8J3FEW9_9ACTN</name>
<gene>
    <name evidence="4" type="ORF">GCM10010123_35260</name>
</gene>
<dbReference type="CDD" id="cd01948">
    <property type="entry name" value="EAL"/>
    <property type="match status" value="1"/>
</dbReference>
<dbReference type="SUPFAM" id="SSF141868">
    <property type="entry name" value="EAL domain-like"/>
    <property type="match status" value="1"/>
</dbReference>
<evidence type="ECO:0000259" key="2">
    <source>
        <dbReference type="PROSITE" id="PS50883"/>
    </source>
</evidence>
<feature type="transmembrane region" description="Helical" evidence="1">
    <location>
        <begin position="139"/>
        <end position="159"/>
    </location>
</feature>
<sequence>MTALRAVLGRLPLLLALAGGVAGLAWLALGAAGVVLPVLAGFAPTVLAVGAAAVECWRAALAHRLPEARRYWLRFAGTITLLTAGGIANAVHTLTAPTAHAGQRAGVSVFAWYAAALLVLLWALLRLPSRTEMTRQARLRFAMDAGIVLITAGVFVWYFSFRHFQQWDVRPGNAGPALAIVVLGFIGAFAFLKISLLGAGAVDPVAMRLLALAAAVGAGAGALSPLFAGRPNLVPSVLALPPVAILVALAADRQRRRPAEPPPAGRARRPFSTLPYLAVGALDTLLVVTSWGGRTPGLVVAVAAVVLTAVVVLRQITALRENGSLLRRVDHTVRELRDAQAQLAHQAQHDSLTGLGNRRLFEERLALVEGDGTAASVVLIDLDDFKVINDRLGHATGDALLVSIADRLRGCLRATDTVTRLGGDEFALILPGVTAGGAAELLDRITDALDRPMSVNGFDLLVTSSIGIADTAPGLSPNELLRRADLAMYAAKSGGKGRHRRYDVGLDDVAATDAQLGADLRRALAAAEFTLLFQPIVRLPDGMIVGAEALVRWQHPERGLVRPDQFIAAAERTGLIVPLGEWVLREACRHAAGWQVRDGATQPWTVSVNISARQLREPEIARTVEDALRTSGLTPDRLMIEVTETAVFDNSAAVDALDKISALGVSVALDDFGTGHSSLGLLRSTPVDVLKVDKTFVDGVPGNEQETIIATAMLQIADGLKLGTIAEGVESGKQAEQLHRLGYRYAQGFHFARPMAPADVGARLGAAAGAGTVTWRLLRGVEPEPHRAQ</sequence>
<feature type="transmembrane region" description="Helical" evidence="1">
    <location>
        <begin position="71"/>
        <end position="90"/>
    </location>
</feature>
<feature type="transmembrane region" description="Helical" evidence="1">
    <location>
        <begin position="298"/>
        <end position="319"/>
    </location>
</feature>
<dbReference type="InterPro" id="IPR043128">
    <property type="entry name" value="Rev_trsase/Diguanyl_cyclase"/>
</dbReference>
<dbReference type="PROSITE" id="PS50883">
    <property type="entry name" value="EAL"/>
    <property type="match status" value="1"/>
</dbReference>
<dbReference type="CDD" id="cd01949">
    <property type="entry name" value="GGDEF"/>
    <property type="match status" value="1"/>
</dbReference>
<reference evidence="4" key="2">
    <citation type="submission" date="2020-09" db="EMBL/GenBank/DDBJ databases">
        <authorList>
            <person name="Sun Q."/>
            <person name="Ohkuma M."/>
        </authorList>
    </citation>
    <scope>NUCLEOTIDE SEQUENCE</scope>
    <source>
        <strain evidence="4">JCM 3090</strain>
    </source>
</reference>
<keyword evidence="1" id="KW-1133">Transmembrane helix</keyword>
<evidence type="ECO:0000259" key="3">
    <source>
        <dbReference type="PROSITE" id="PS50887"/>
    </source>
</evidence>
<dbReference type="InterPro" id="IPR001633">
    <property type="entry name" value="EAL_dom"/>
</dbReference>
<keyword evidence="1" id="KW-0812">Transmembrane</keyword>
<dbReference type="InterPro" id="IPR029787">
    <property type="entry name" value="Nucleotide_cyclase"/>
</dbReference>
<feature type="domain" description="GGDEF" evidence="3">
    <location>
        <begin position="373"/>
        <end position="504"/>
    </location>
</feature>
<dbReference type="PANTHER" id="PTHR44757:SF2">
    <property type="entry name" value="BIOFILM ARCHITECTURE MAINTENANCE PROTEIN MBAA"/>
    <property type="match status" value="1"/>
</dbReference>
<dbReference type="Pfam" id="PF00990">
    <property type="entry name" value="GGDEF"/>
    <property type="match status" value="1"/>
</dbReference>
<evidence type="ECO:0008006" key="6">
    <source>
        <dbReference type="Google" id="ProtNLM"/>
    </source>
</evidence>
<dbReference type="Gene3D" id="3.30.70.270">
    <property type="match status" value="1"/>
</dbReference>
<feature type="transmembrane region" description="Helical" evidence="1">
    <location>
        <begin position="110"/>
        <end position="127"/>
    </location>
</feature>
<dbReference type="EMBL" id="BMQB01000008">
    <property type="protein sequence ID" value="GGK02223.1"/>
    <property type="molecule type" value="Genomic_DNA"/>
</dbReference>
<dbReference type="PROSITE" id="PS50887">
    <property type="entry name" value="GGDEF"/>
    <property type="match status" value="1"/>
</dbReference>
<proteinExistence type="predicted"/>
<dbReference type="SMART" id="SM00052">
    <property type="entry name" value="EAL"/>
    <property type="match status" value="1"/>
</dbReference>
<dbReference type="SUPFAM" id="SSF55073">
    <property type="entry name" value="Nucleotide cyclase"/>
    <property type="match status" value="1"/>
</dbReference>
<dbReference type="SMART" id="SM00267">
    <property type="entry name" value="GGDEF"/>
    <property type="match status" value="1"/>
</dbReference>
<reference evidence="4" key="1">
    <citation type="journal article" date="2014" name="Int. J. Syst. Evol. Microbiol.">
        <title>Complete genome sequence of Corynebacterium casei LMG S-19264T (=DSM 44701T), isolated from a smear-ripened cheese.</title>
        <authorList>
            <consortium name="US DOE Joint Genome Institute (JGI-PGF)"/>
            <person name="Walter F."/>
            <person name="Albersmeier A."/>
            <person name="Kalinowski J."/>
            <person name="Ruckert C."/>
        </authorList>
    </citation>
    <scope>NUCLEOTIDE SEQUENCE</scope>
    <source>
        <strain evidence="4">JCM 3090</strain>
    </source>
</reference>
<protein>
    <recommendedName>
        <fullName evidence="6">Diguanylate cyclase/phosphodiesterase</fullName>
    </recommendedName>
</protein>
<dbReference type="Gene3D" id="3.20.20.450">
    <property type="entry name" value="EAL domain"/>
    <property type="match status" value="1"/>
</dbReference>
<comment type="caution">
    <text evidence="4">The sequence shown here is derived from an EMBL/GenBank/DDBJ whole genome shotgun (WGS) entry which is preliminary data.</text>
</comment>
<dbReference type="PANTHER" id="PTHR44757">
    <property type="entry name" value="DIGUANYLATE CYCLASE DGCP"/>
    <property type="match status" value="1"/>
</dbReference>
<dbReference type="AlphaFoldDB" id="A0A8J3FEW9"/>
<dbReference type="Proteomes" id="UP000649739">
    <property type="component" value="Unassembled WGS sequence"/>
</dbReference>
<evidence type="ECO:0000256" key="1">
    <source>
        <dbReference type="SAM" id="Phobius"/>
    </source>
</evidence>
<evidence type="ECO:0000313" key="4">
    <source>
        <dbReference type="EMBL" id="GGK02223.1"/>
    </source>
</evidence>
<dbReference type="InterPro" id="IPR052155">
    <property type="entry name" value="Biofilm_reg_signaling"/>
</dbReference>
<dbReference type="NCBIfam" id="TIGR00254">
    <property type="entry name" value="GGDEF"/>
    <property type="match status" value="1"/>
</dbReference>
<feature type="domain" description="EAL" evidence="2">
    <location>
        <begin position="513"/>
        <end position="768"/>
    </location>
</feature>
<feature type="transmembrane region" description="Helical" evidence="1">
    <location>
        <begin position="209"/>
        <end position="227"/>
    </location>
</feature>
<feature type="transmembrane region" description="Helical" evidence="1">
    <location>
        <begin position="179"/>
        <end position="202"/>
    </location>
</feature>
<feature type="transmembrane region" description="Helical" evidence="1">
    <location>
        <begin position="233"/>
        <end position="252"/>
    </location>
</feature>
<feature type="transmembrane region" description="Helical" evidence="1">
    <location>
        <begin position="40"/>
        <end position="59"/>
    </location>
</feature>
<keyword evidence="5" id="KW-1185">Reference proteome</keyword>
<organism evidence="4 5">
    <name type="scientific">Pilimelia anulata</name>
    <dbReference type="NCBI Taxonomy" id="53371"/>
    <lineage>
        <taxon>Bacteria</taxon>
        <taxon>Bacillati</taxon>
        <taxon>Actinomycetota</taxon>
        <taxon>Actinomycetes</taxon>
        <taxon>Micromonosporales</taxon>
        <taxon>Micromonosporaceae</taxon>
        <taxon>Pilimelia</taxon>
    </lineage>
</organism>
<evidence type="ECO:0000313" key="5">
    <source>
        <dbReference type="Proteomes" id="UP000649739"/>
    </source>
</evidence>
<dbReference type="InterPro" id="IPR035919">
    <property type="entry name" value="EAL_sf"/>
</dbReference>
<dbReference type="InterPro" id="IPR000160">
    <property type="entry name" value="GGDEF_dom"/>
</dbReference>
<accession>A0A8J3FEW9</accession>
<dbReference type="Pfam" id="PF00563">
    <property type="entry name" value="EAL"/>
    <property type="match status" value="1"/>
</dbReference>